<dbReference type="InterPro" id="IPR000866">
    <property type="entry name" value="AhpC/TSA"/>
</dbReference>
<evidence type="ECO:0000256" key="1">
    <source>
        <dbReference type="ARBA" id="ARBA00004196"/>
    </source>
</evidence>
<name>A0A4Q7YRM6_9BACT</name>
<gene>
    <name evidence="8" type="ORF">BDD14_1915</name>
</gene>
<keyword evidence="4" id="KW-0676">Redox-active center</keyword>
<accession>A0A4Q7YRM6</accession>
<dbReference type="CDD" id="cd02966">
    <property type="entry name" value="TlpA_like_family"/>
    <property type="match status" value="1"/>
</dbReference>
<evidence type="ECO:0000256" key="6">
    <source>
        <dbReference type="SAM" id="SignalP"/>
    </source>
</evidence>
<dbReference type="InterPro" id="IPR013766">
    <property type="entry name" value="Thioredoxin_domain"/>
</dbReference>
<dbReference type="Pfam" id="PF00578">
    <property type="entry name" value="AhpC-TSA"/>
    <property type="match status" value="1"/>
</dbReference>
<reference evidence="8 9" key="1">
    <citation type="submission" date="2019-02" db="EMBL/GenBank/DDBJ databases">
        <title>Genomic Encyclopedia of Archaeal and Bacterial Type Strains, Phase II (KMG-II): from individual species to whole genera.</title>
        <authorList>
            <person name="Goeker M."/>
        </authorList>
    </citation>
    <scope>NUCLEOTIDE SEQUENCE [LARGE SCALE GENOMIC DNA]</scope>
    <source>
        <strain evidence="8 9">DSM 18101</strain>
    </source>
</reference>
<dbReference type="GO" id="GO:0016491">
    <property type="term" value="F:oxidoreductase activity"/>
    <property type="evidence" value="ECO:0007669"/>
    <property type="project" value="InterPro"/>
</dbReference>
<dbReference type="PANTHER" id="PTHR42852:SF6">
    <property type="entry name" value="THIOL:DISULFIDE INTERCHANGE PROTEIN DSBE"/>
    <property type="match status" value="1"/>
</dbReference>
<protein>
    <submittedName>
        <fullName evidence="8">Peroxiredoxin</fullName>
    </submittedName>
</protein>
<evidence type="ECO:0000256" key="2">
    <source>
        <dbReference type="ARBA" id="ARBA00022748"/>
    </source>
</evidence>
<dbReference type="OrthoDB" id="9798454at2"/>
<keyword evidence="9" id="KW-1185">Reference proteome</keyword>
<organism evidence="8 9">
    <name type="scientific">Edaphobacter modestus</name>
    <dbReference type="NCBI Taxonomy" id="388466"/>
    <lineage>
        <taxon>Bacteria</taxon>
        <taxon>Pseudomonadati</taxon>
        <taxon>Acidobacteriota</taxon>
        <taxon>Terriglobia</taxon>
        <taxon>Terriglobales</taxon>
        <taxon>Acidobacteriaceae</taxon>
        <taxon>Edaphobacter</taxon>
    </lineage>
</organism>
<dbReference type="RefSeq" id="WP_130418520.1">
    <property type="nucleotide sequence ID" value="NZ_SHKW01000001.1"/>
</dbReference>
<dbReference type="GO" id="GO:0030313">
    <property type="term" value="C:cell envelope"/>
    <property type="evidence" value="ECO:0007669"/>
    <property type="project" value="UniProtKB-SubCell"/>
</dbReference>
<dbReference type="InterPro" id="IPR036249">
    <property type="entry name" value="Thioredoxin-like_sf"/>
</dbReference>
<feature type="domain" description="Thioredoxin" evidence="7">
    <location>
        <begin position="262"/>
        <end position="417"/>
    </location>
</feature>
<dbReference type="Proteomes" id="UP000292958">
    <property type="component" value="Unassembled WGS sequence"/>
</dbReference>
<evidence type="ECO:0000256" key="5">
    <source>
        <dbReference type="SAM" id="MobiDB-lite"/>
    </source>
</evidence>
<keyword evidence="6" id="KW-0732">Signal</keyword>
<feature type="chain" id="PRO_5020990190" evidence="6">
    <location>
        <begin position="30"/>
        <end position="434"/>
    </location>
</feature>
<evidence type="ECO:0000256" key="4">
    <source>
        <dbReference type="ARBA" id="ARBA00023284"/>
    </source>
</evidence>
<proteinExistence type="predicted"/>
<evidence type="ECO:0000313" key="8">
    <source>
        <dbReference type="EMBL" id="RZU40452.1"/>
    </source>
</evidence>
<keyword evidence="2" id="KW-0201">Cytochrome c-type biogenesis</keyword>
<dbReference type="PANTHER" id="PTHR42852">
    <property type="entry name" value="THIOL:DISULFIDE INTERCHANGE PROTEIN DSBE"/>
    <property type="match status" value="1"/>
</dbReference>
<feature type="region of interest" description="Disordered" evidence="5">
    <location>
        <begin position="241"/>
        <end position="260"/>
    </location>
</feature>
<dbReference type="EMBL" id="SHKW01000001">
    <property type="protein sequence ID" value="RZU40452.1"/>
    <property type="molecule type" value="Genomic_DNA"/>
</dbReference>
<dbReference type="PROSITE" id="PS51352">
    <property type="entry name" value="THIOREDOXIN_2"/>
    <property type="match status" value="1"/>
</dbReference>
<evidence type="ECO:0000256" key="3">
    <source>
        <dbReference type="ARBA" id="ARBA00023157"/>
    </source>
</evidence>
<comment type="caution">
    <text evidence="8">The sequence shown here is derived from an EMBL/GenBank/DDBJ whole genome shotgun (WGS) entry which is preliminary data.</text>
</comment>
<dbReference type="SUPFAM" id="SSF52833">
    <property type="entry name" value="Thioredoxin-like"/>
    <property type="match status" value="1"/>
</dbReference>
<dbReference type="AlphaFoldDB" id="A0A4Q7YRM6"/>
<dbReference type="Gene3D" id="3.40.30.10">
    <property type="entry name" value="Glutaredoxin"/>
    <property type="match status" value="1"/>
</dbReference>
<dbReference type="GO" id="GO:0017004">
    <property type="term" value="P:cytochrome complex assembly"/>
    <property type="evidence" value="ECO:0007669"/>
    <property type="project" value="UniProtKB-KW"/>
</dbReference>
<comment type="subcellular location">
    <subcellularLocation>
        <location evidence="1">Cell envelope</location>
    </subcellularLocation>
</comment>
<evidence type="ECO:0000259" key="7">
    <source>
        <dbReference type="PROSITE" id="PS51352"/>
    </source>
</evidence>
<evidence type="ECO:0000313" key="9">
    <source>
        <dbReference type="Proteomes" id="UP000292958"/>
    </source>
</evidence>
<dbReference type="InterPro" id="IPR050553">
    <property type="entry name" value="Thioredoxin_ResA/DsbE_sf"/>
</dbReference>
<keyword evidence="3" id="KW-1015">Disulfide bond</keyword>
<dbReference type="GO" id="GO:0016209">
    <property type="term" value="F:antioxidant activity"/>
    <property type="evidence" value="ECO:0007669"/>
    <property type="project" value="InterPro"/>
</dbReference>
<feature type="compositionally biased region" description="Basic and acidic residues" evidence="5">
    <location>
        <begin position="241"/>
        <end position="251"/>
    </location>
</feature>
<sequence length="434" mass="46215">MKVLAGKFSAAHLLLGGILLSASASFSLAAPTSPVSGTWEGTATVRGHEVPLRLQITGSAADLHATLVNGAERAAASSATLQDGKLLLNFNYFARTLEASLAGDQLAGTFGSAVTGPHASPRVPIALHRASSPATPASGPDIHGDWEIAVSSNKGESAWQLRVETTSEAAAHSTIRAVIQRIDGDTGSLYGAWDGHQYNVSHFTASGPALYSIVPQPDGTLLVSNLLASDAQKAQSRDLVARRPADARKENLAAPTESTEQTRVKDPSAPFTFSFPNLAGKQVSSSDPEFRDKVVIVAIGGSWCPNCHDEAPFLESLYKQFHSKGLEVVNLSFEEEDQLQDPTRLRAFIQRYGITYPVLVAGTPDQLTEKITQADHLNCWPTSFILGRDGRVREVHAGFAGPANPPAHQALQHEVTSLVQKLLAEPAPIQKAFN</sequence>
<feature type="signal peptide" evidence="6">
    <location>
        <begin position="1"/>
        <end position="29"/>
    </location>
</feature>